<dbReference type="Pfam" id="PF16197">
    <property type="entry name" value="KAsynt_C_assoc"/>
    <property type="match status" value="1"/>
</dbReference>
<dbReference type="OrthoDB" id="329835at2759"/>
<name>A0A0C3D282_OIDMZ</name>
<dbReference type="SMART" id="SM00822">
    <property type="entry name" value="PKS_KR"/>
    <property type="match status" value="1"/>
</dbReference>
<dbReference type="CDD" id="cd05195">
    <property type="entry name" value="enoyl_red"/>
    <property type="match status" value="1"/>
</dbReference>
<dbReference type="Gene3D" id="3.40.366.10">
    <property type="entry name" value="Malonyl-Coenzyme A Acyl Carrier Protein, domain 2"/>
    <property type="match status" value="2"/>
</dbReference>
<dbReference type="Pfam" id="PF08659">
    <property type="entry name" value="KR"/>
    <property type="match status" value="1"/>
</dbReference>
<dbReference type="SMART" id="SM00825">
    <property type="entry name" value="PKS_KS"/>
    <property type="match status" value="1"/>
</dbReference>
<dbReference type="Pfam" id="PF23297">
    <property type="entry name" value="ACP_SdgA_C"/>
    <property type="match status" value="1"/>
</dbReference>
<dbReference type="InterPro" id="IPR049551">
    <property type="entry name" value="PKS_DH_C"/>
</dbReference>
<dbReference type="Gene3D" id="3.90.180.10">
    <property type="entry name" value="Medium-chain alcohol dehydrogenases, catalytic domain"/>
    <property type="match status" value="1"/>
</dbReference>
<dbReference type="SUPFAM" id="SSF53901">
    <property type="entry name" value="Thiolase-like"/>
    <property type="match status" value="1"/>
</dbReference>
<dbReference type="Proteomes" id="UP000054321">
    <property type="component" value="Unassembled WGS sequence"/>
</dbReference>
<dbReference type="Pfam" id="PF23114">
    <property type="entry name" value="NAD-bd_HRPKS_sdrA"/>
    <property type="match status" value="1"/>
</dbReference>
<dbReference type="PROSITE" id="PS00012">
    <property type="entry name" value="PHOSPHOPANTETHEINE"/>
    <property type="match status" value="1"/>
</dbReference>
<evidence type="ECO:0000256" key="4">
    <source>
        <dbReference type="ARBA" id="ARBA00022857"/>
    </source>
</evidence>
<dbReference type="CDD" id="cd00833">
    <property type="entry name" value="PKS"/>
    <property type="match status" value="1"/>
</dbReference>
<feature type="region of interest" description="C-terminal hotdog fold" evidence="8">
    <location>
        <begin position="1176"/>
        <end position="1332"/>
    </location>
</feature>
<dbReference type="InterPro" id="IPR020841">
    <property type="entry name" value="PKS_Beta-ketoAc_synthase_dom"/>
</dbReference>
<keyword evidence="4" id="KW-0521">NADP</keyword>
<keyword evidence="14" id="KW-1185">Reference proteome</keyword>
<dbReference type="InterPro" id="IPR056501">
    <property type="entry name" value="NAD-bd_HRPKS_sdrA"/>
</dbReference>
<dbReference type="Pfam" id="PF00109">
    <property type="entry name" value="ketoacyl-synt"/>
    <property type="match status" value="1"/>
</dbReference>
<dbReference type="GO" id="GO:0031177">
    <property type="term" value="F:phosphopantetheine binding"/>
    <property type="evidence" value="ECO:0007669"/>
    <property type="project" value="InterPro"/>
</dbReference>
<organism evidence="13 14">
    <name type="scientific">Oidiodendron maius (strain Zn)</name>
    <dbReference type="NCBI Taxonomy" id="913774"/>
    <lineage>
        <taxon>Eukaryota</taxon>
        <taxon>Fungi</taxon>
        <taxon>Dikarya</taxon>
        <taxon>Ascomycota</taxon>
        <taxon>Pezizomycotina</taxon>
        <taxon>Leotiomycetes</taxon>
        <taxon>Leotiomycetes incertae sedis</taxon>
        <taxon>Myxotrichaceae</taxon>
        <taxon>Oidiodendron</taxon>
    </lineage>
</organism>
<dbReference type="Gene3D" id="3.30.70.3290">
    <property type="match status" value="2"/>
</dbReference>
<dbReference type="InterPro" id="IPR013968">
    <property type="entry name" value="PKS_KR"/>
</dbReference>
<evidence type="ECO:0000256" key="8">
    <source>
        <dbReference type="PROSITE-ProRule" id="PRU01363"/>
    </source>
</evidence>
<keyword evidence="6" id="KW-0511">Multifunctional enzyme</keyword>
<dbReference type="SMART" id="SM00827">
    <property type="entry name" value="PKS_AT"/>
    <property type="match status" value="1"/>
</dbReference>
<dbReference type="Gene3D" id="1.10.1200.10">
    <property type="entry name" value="ACP-like"/>
    <property type="match status" value="1"/>
</dbReference>
<dbReference type="InterPro" id="IPR009081">
    <property type="entry name" value="PP-bd_ACP"/>
</dbReference>
<dbReference type="Pfam" id="PF13602">
    <property type="entry name" value="ADH_zinc_N_2"/>
    <property type="match status" value="1"/>
</dbReference>
<dbReference type="InterPro" id="IPR036736">
    <property type="entry name" value="ACP-like_sf"/>
</dbReference>
<dbReference type="InterPro" id="IPR016035">
    <property type="entry name" value="Acyl_Trfase/lysoPLipase"/>
</dbReference>
<dbReference type="PROSITE" id="PS52019">
    <property type="entry name" value="PKS_MFAS_DH"/>
    <property type="match status" value="1"/>
</dbReference>
<evidence type="ECO:0000256" key="2">
    <source>
        <dbReference type="ARBA" id="ARBA00022553"/>
    </source>
</evidence>
<evidence type="ECO:0000256" key="6">
    <source>
        <dbReference type="ARBA" id="ARBA00023268"/>
    </source>
</evidence>
<dbReference type="GO" id="GO:0030639">
    <property type="term" value="P:polyketide biosynthetic process"/>
    <property type="evidence" value="ECO:0007669"/>
    <property type="project" value="UniProtKB-ARBA"/>
</dbReference>
<dbReference type="Pfam" id="PF02801">
    <property type="entry name" value="Ketoacyl-synt_C"/>
    <property type="match status" value="1"/>
</dbReference>
<dbReference type="InterPro" id="IPR020806">
    <property type="entry name" value="PKS_PP-bd"/>
</dbReference>
<protein>
    <submittedName>
        <fullName evidence="13">Uncharacterized protein</fullName>
    </submittedName>
</protein>
<dbReference type="Pfam" id="PF21089">
    <property type="entry name" value="PKS_DH_N"/>
    <property type="match status" value="1"/>
</dbReference>
<feature type="domain" description="Carrier" evidence="10">
    <location>
        <begin position="2533"/>
        <end position="2614"/>
    </location>
</feature>
<dbReference type="InterPro" id="IPR006162">
    <property type="entry name" value="Ppantetheine_attach_site"/>
</dbReference>
<evidence type="ECO:0000259" key="12">
    <source>
        <dbReference type="PROSITE" id="PS52019"/>
    </source>
</evidence>
<dbReference type="InterPro" id="IPR032821">
    <property type="entry name" value="PKS_assoc"/>
</dbReference>
<evidence type="ECO:0000256" key="3">
    <source>
        <dbReference type="ARBA" id="ARBA00022679"/>
    </source>
</evidence>
<dbReference type="InterPro" id="IPR011032">
    <property type="entry name" value="GroES-like_sf"/>
</dbReference>
<dbReference type="CDD" id="cd02440">
    <property type="entry name" value="AdoMet_MTases"/>
    <property type="match status" value="1"/>
</dbReference>
<evidence type="ECO:0000259" key="11">
    <source>
        <dbReference type="PROSITE" id="PS52004"/>
    </source>
</evidence>
<dbReference type="InterPro" id="IPR029063">
    <property type="entry name" value="SAM-dependent_MTases_sf"/>
</dbReference>
<dbReference type="Gene3D" id="3.30.70.250">
    <property type="entry name" value="Malonyl-CoA ACP transacylase, ACP-binding"/>
    <property type="match status" value="1"/>
</dbReference>
<dbReference type="SMART" id="SM00829">
    <property type="entry name" value="PKS_ER"/>
    <property type="match status" value="1"/>
</dbReference>
<dbReference type="Pfam" id="PF08240">
    <property type="entry name" value="ADH_N"/>
    <property type="match status" value="1"/>
</dbReference>
<dbReference type="SUPFAM" id="SSF55048">
    <property type="entry name" value="Probable ACP-binding domain of malonyl-CoA ACP transacylase"/>
    <property type="match status" value="1"/>
</dbReference>
<feature type="region of interest" description="N-terminal hotdog fold" evidence="8">
    <location>
        <begin position="1009"/>
        <end position="1145"/>
    </location>
</feature>
<dbReference type="SMART" id="SM00823">
    <property type="entry name" value="PKS_PP"/>
    <property type="match status" value="1"/>
</dbReference>
<dbReference type="GO" id="GO:0004312">
    <property type="term" value="F:fatty acid synthase activity"/>
    <property type="evidence" value="ECO:0007669"/>
    <property type="project" value="TreeGrafter"/>
</dbReference>
<reference evidence="13 14" key="1">
    <citation type="submission" date="2014-04" db="EMBL/GenBank/DDBJ databases">
        <authorList>
            <consortium name="DOE Joint Genome Institute"/>
            <person name="Kuo A."/>
            <person name="Martino E."/>
            <person name="Perotto S."/>
            <person name="Kohler A."/>
            <person name="Nagy L.G."/>
            <person name="Floudas D."/>
            <person name="Copeland A."/>
            <person name="Barry K.W."/>
            <person name="Cichocki N."/>
            <person name="Veneault-Fourrey C."/>
            <person name="LaButti K."/>
            <person name="Lindquist E.A."/>
            <person name="Lipzen A."/>
            <person name="Lundell T."/>
            <person name="Morin E."/>
            <person name="Murat C."/>
            <person name="Sun H."/>
            <person name="Tunlid A."/>
            <person name="Henrissat B."/>
            <person name="Grigoriev I.V."/>
            <person name="Hibbett D.S."/>
            <person name="Martin F."/>
            <person name="Nordberg H.P."/>
            <person name="Cantor M.N."/>
            <person name="Hua S.X."/>
        </authorList>
    </citation>
    <scope>NUCLEOTIDE SEQUENCE [LARGE SCALE GENOMIC DNA]</scope>
    <source>
        <strain evidence="13 14">Zn</strain>
    </source>
</reference>
<dbReference type="SUPFAM" id="SSF51735">
    <property type="entry name" value="NAD(P)-binding Rossmann-fold domains"/>
    <property type="match status" value="2"/>
</dbReference>
<feature type="domain" description="Ketosynthase family 3 (KS3)" evidence="11">
    <location>
        <begin position="25"/>
        <end position="453"/>
    </location>
</feature>
<dbReference type="InterPro" id="IPR049900">
    <property type="entry name" value="PKS_mFAS_DH"/>
</dbReference>
<evidence type="ECO:0000313" key="14">
    <source>
        <dbReference type="Proteomes" id="UP000054321"/>
    </source>
</evidence>
<evidence type="ECO:0000256" key="1">
    <source>
        <dbReference type="ARBA" id="ARBA00022450"/>
    </source>
</evidence>
<dbReference type="InterPro" id="IPR042104">
    <property type="entry name" value="PKS_dehydratase_sf"/>
</dbReference>
<dbReference type="Pfam" id="PF00698">
    <property type="entry name" value="Acyl_transf_1"/>
    <property type="match status" value="1"/>
</dbReference>
<evidence type="ECO:0000259" key="10">
    <source>
        <dbReference type="PROSITE" id="PS50075"/>
    </source>
</evidence>
<keyword evidence="5" id="KW-0560">Oxidoreductase</keyword>
<dbReference type="SMART" id="SM00826">
    <property type="entry name" value="PKS_DH"/>
    <property type="match status" value="1"/>
</dbReference>
<proteinExistence type="predicted"/>
<dbReference type="SUPFAM" id="SSF47336">
    <property type="entry name" value="ACP-like"/>
    <property type="match status" value="1"/>
</dbReference>
<dbReference type="InterPro" id="IPR016036">
    <property type="entry name" value="Malonyl_transacylase_ACP-bd"/>
</dbReference>
<dbReference type="InterPro" id="IPR020807">
    <property type="entry name" value="PKS_DH"/>
</dbReference>
<dbReference type="InterPro" id="IPR013217">
    <property type="entry name" value="Methyltransf_12"/>
</dbReference>
<dbReference type="SUPFAM" id="SSF53335">
    <property type="entry name" value="S-adenosyl-L-methionine-dependent methyltransferases"/>
    <property type="match status" value="1"/>
</dbReference>
<dbReference type="GO" id="GO:0006633">
    <property type="term" value="P:fatty acid biosynthetic process"/>
    <property type="evidence" value="ECO:0007669"/>
    <property type="project" value="TreeGrafter"/>
</dbReference>
<keyword evidence="1" id="KW-0596">Phosphopantetheine</keyword>
<dbReference type="InterPro" id="IPR050091">
    <property type="entry name" value="PKS_NRPS_Biosynth_Enz"/>
</dbReference>
<dbReference type="PANTHER" id="PTHR43775">
    <property type="entry name" value="FATTY ACID SYNTHASE"/>
    <property type="match status" value="1"/>
</dbReference>
<dbReference type="Gene3D" id="3.40.47.10">
    <property type="match status" value="1"/>
</dbReference>
<evidence type="ECO:0000256" key="9">
    <source>
        <dbReference type="SAM" id="MobiDB-lite"/>
    </source>
</evidence>
<dbReference type="InterPro" id="IPR020843">
    <property type="entry name" value="ER"/>
</dbReference>
<dbReference type="Gene3D" id="3.40.50.150">
    <property type="entry name" value="Vaccinia Virus protein VP39"/>
    <property type="match status" value="1"/>
</dbReference>
<dbReference type="InterPro" id="IPR013154">
    <property type="entry name" value="ADH-like_N"/>
</dbReference>
<gene>
    <name evidence="13" type="ORF">OIDMADRAFT_157986</name>
</gene>
<feature type="active site" description="Proton donor; for dehydratase activity" evidence="8">
    <location>
        <position position="1242"/>
    </location>
</feature>
<dbReference type="PANTHER" id="PTHR43775:SF29">
    <property type="entry name" value="ASPERFURANONE POLYKETIDE SYNTHASE AFOG-RELATED"/>
    <property type="match status" value="1"/>
</dbReference>
<reference evidence="14" key="2">
    <citation type="submission" date="2015-01" db="EMBL/GenBank/DDBJ databases">
        <title>Evolutionary Origins and Diversification of the Mycorrhizal Mutualists.</title>
        <authorList>
            <consortium name="DOE Joint Genome Institute"/>
            <consortium name="Mycorrhizal Genomics Consortium"/>
            <person name="Kohler A."/>
            <person name="Kuo A."/>
            <person name="Nagy L.G."/>
            <person name="Floudas D."/>
            <person name="Copeland A."/>
            <person name="Barry K.W."/>
            <person name="Cichocki N."/>
            <person name="Veneault-Fourrey C."/>
            <person name="LaButti K."/>
            <person name="Lindquist E.A."/>
            <person name="Lipzen A."/>
            <person name="Lundell T."/>
            <person name="Morin E."/>
            <person name="Murat C."/>
            <person name="Riley R."/>
            <person name="Ohm R."/>
            <person name="Sun H."/>
            <person name="Tunlid A."/>
            <person name="Henrissat B."/>
            <person name="Grigoriev I.V."/>
            <person name="Hibbett D.S."/>
            <person name="Martin F."/>
        </authorList>
    </citation>
    <scope>NUCLEOTIDE SEQUENCE [LARGE SCALE GENOMIC DNA]</scope>
    <source>
        <strain evidence="14">Zn</strain>
    </source>
</reference>
<dbReference type="InterPro" id="IPR036291">
    <property type="entry name" value="NAD(P)-bd_dom_sf"/>
</dbReference>
<keyword evidence="7" id="KW-0012">Acyltransferase</keyword>
<dbReference type="SUPFAM" id="SSF50129">
    <property type="entry name" value="GroES-like"/>
    <property type="match status" value="1"/>
</dbReference>
<evidence type="ECO:0000256" key="7">
    <source>
        <dbReference type="ARBA" id="ARBA00023315"/>
    </source>
</evidence>
<dbReference type="InterPro" id="IPR014030">
    <property type="entry name" value="Ketoacyl_synth_N"/>
</dbReference>
<feature type="region of interest" description="Disordered" evidence="9">
    <location>
        <begin position="1"/>
        <end position="21"/>
    </location>
</feature>
<dbReference type="Gene3D" id="3.40.50.720">
    <property type="entry name" value="NAD(P)-binding Rossmann-like Domain"/>
    <property type="match status" value="3"/>
</dbReference>
<dbReference type="PROSITE" id="PS52004">
    <property type="entry name" value="KS3_2"/>
    <property type="match status" value="1"/>
</dbReference>
<dbReference type="PROSITE" id="PS50075">
    <property type="entry name" value="CARRIER"/>
    <property type="match status" value="1"/>
</dbReference>
<dbReference type="InterPro" id="IPR049552">
    <property type="entry name" value="PKS_DH_N"/>
</dbReference>
<dbReference type="InterPro" id="IPR001227">
    <property type="entry name" value="Ac_transferase_dom_sf"/>
</dbReference>
<evidence type="ECO:0000313" key="13">
    <source>
        <dbReference type="EMBL" id="KIN05364.1"/>
    </source>
</evidence>
<evidence type="ECO:0000256" key="5">
    <source>
        <dbReference type="ARBA" id="ARBA00023002"/>
    </source>
</evidence>
<feature type="domain" description="PKS/mFAS DH" evidence="12">
    <location>
        <begin position="1009"/>
        <end position="1332"/>
    </location>
</feature>
<dbReference type="Gene3D" id="3.10.129.110">
    <property type="entry name" value="Polyketide synthase dehydratase"/>
    <property type="match status" value="1"/>
</dbReference>
<sequence>MTPSLDNIPEGSFSRPTSNMARDKNMPIAVVGMSFRGPKDATSVENLWKMISERREGWSKIPMEKWNNGAFYHPDNARHGTINVEGGHFLEEDLARFDAPFFNMTDSEAAALDPQQRLLLEGAFEALENAGIPLEKIMGSKTACYVGSFSGDYTDMLLRDPDCVPMYQCTNAGQSRAITANRVSYFFDLKGPSVTVDTACSGSLVALHLACQSLRTGDAKLAFAAGVNTILSHEFMSTMSMMRFLSPDGRCYTFDERANGYARGEGVGYLILKPLEDALRDRDTIRAIIRGSGSNSDGKTSGITLPSGTAQEQLIRDVYDTAGLDPLDTEYVECHGTGTQAGDPQETSTLARVFSTPERSPGIPLRIGSVKTNIGHLEGASGIAGVIKAIMMLENGMYLPNRNFQKLNPRIRLDEWKLKIQLDLEPWESVGSRRISVNSFGYGGSNAHVILEETEGYLFSRGLKGSFRKNKALLPIKKETGNSNFAHGHASDLETARPRLFSLSSFDEASGKKQIERLKTYLQERTTIIDDKFMNNLAFTLNERRSQFMWKLAVPATSPKSLIEALENNPRHLRSVKKPTIGFVFTGQGAQWCGMGKELLHAFPVFSQAISRIDAYLNSIGAPFDVATEMTRDLKGSQINLPIYSQAMCSAIQIALVDLLRSWGIKPASVTGHSSGEIAAAYTMGALSMEDAMAIAYYRGLAAHNMQQSGKRKGSMMAVGLAEAEVEPYLTNLKQGSAVVACVNSPTSMTISGDVAAIDELQAILAEKRLFARKLAIEVAYHSPHMEFVADEYRASLANHLTPKKDKITDGLVSEDEDEDEVDVEFFSTVFGAKASAIDLGPEYWIQNLLGKVKFADSLRLLCLETTDPSARGKGSKGKGKWRKKKRAGAATKVTVDMLIEIGPHSALAGPIKQILKADPTINIASPSYTSVLVRKTSAVTSALSLAASLLTSGYPIDIAAINRPKGVGTNDDPEVLVDLPSYPWNHSSAYWAEPRISKVYRNRIFPRTDLLGVLDRNSSTLEPRWRNYLRTTEIPWIQYHKIQSNVVFPAAGYIAMVLEAAFQVASTRSDVAIIGYKLRDLAFGAALIITEQVPAEVMTSMRQHGNLVKTSADPWYEFSICSVSEDNRWTEHSRGLVSVVSATSISINEVSGNVETDAEAARVRKIFDDAEVKCIHEVEVRQFYDHLTTIGLEYGRTFAGMNKARSAEDGTCVAEITIADTAITMPMNFQYPLVIHPSTLDAILHPVFVALSAEKLIENPAVPTSIDSIFISHTLESNPGSHLRVLASTQMKDEHVIANIAVVEGENGQAKELGVSIQGLNCTVLARDGEESSEQESQRIAYNLQWEADVDFLSAEQTANMVVKNTCGEEELRALASYEEAAYHYITDAFSIIQPDELKVMEPHLQRKYLALDGLAHQFRTKQIKDPASVLGKIGDATKAEFLQSVRSSSPEGEILCAVGEQMADIFRGKVDMWSVLADENRLESYRSMTPRFVRNYDATARYLSLLGHKDPHISIIEVGAGAGSATFPILQTLGGANGEVASIKNYTFTDTDTSGFDSASKILEPWKDFLKFKQLDIEGDLDDQGYDSNSFDVVIMAHGMYMSMSRDAVLKNVHALLKPNGRLILIDIIAEGESMAGSMVLGNLGSWRGGSESTNSPAAWQDMLTKAGFSGFELSVDDIAQSAGFESVMMISKAVRESKLHKPDVMLVVEEGDCGVSLQELESWLCDLGLQVEISSLADAKIAGKTCIVLSELRHSILNSPDAVMFESIRDIFIRSAGVLWVVRGGTMTSKNPTASLVTGFARTARSETGDRTIVTLDLDAENPATSEAAARTIFDLFRNHFTLGLPAEDLDTEYAERHGVLMIPRIVESGDINRKIASSLGKPMPVNQTFYQKDRPLRVEIGTPRKSHAAHFVDVENIGSLPDDFVEIEVKSWGLSKKDAQSAFTQLSGPRSLGNECSGTIRNIGKDVHEFNVGDRVTCYGSGTIASYYKDRASRFQKIPDNMSFELAAALPTAYCTAYYVVHNLARVSRSETILIHNAAEPCGQAIVEFCKLIGGHVFATVASVAQKEVLAKKMSLPERQILFSGDGDFVKGVMRMTEGKGVDVIFNSLSGPGEMQRLSWNCIAPYGRFIELSGRGLTNSTRLEMGNFAKDVTFASFDLANLVNQKPKVAERLLSDVIGFFRAGALNGPTPLLRYEISDIDKALQEIHSGQVVGKVILTAKANTTVKVRKTAIPQDKSDELLRQDASYLLVGGLGGIGRATAMWMLDHGAKNIVFANRSGDTKQAAKETVQALEARGAKVAVYSCDVSNMSHVSDMVTTVSKDMPPIRGVIQAAMVLRDTMIEKLSVDDYNAVLQPKVQGTWNLHHFLPHSMDFFIILSSISGVIGNASQSAYATACTFSDAFAAYRNSMGLAAVTLDLGVITGIGHLAENNKELAAAMELQGFEGTAEKKLMALIESAIAEPLRTSINTSSTVSQTITGLGRWKEGQSLGNFNAPIFAQFRRRGLDTNAQEGGTGCRASWREAIGAATNIDEAARVVCAALGDKLAARLNMPVDNIVSTKTISEYGVDSLVAVEIRNWIAKEIESLVPILEILANQSLLQLSAKIAAKSKLVRVKGKEEDEEEAQE</sequence>
<dbReference type="Pfam" id="PF08242">
    <property type="entry name" value="Methyltransf_12"/>
    <property type="match status" value="1"/>
</dbReference>
<dbReference type="HOGENOM" id="CLU_000022_31_0_1"/>
<feature type="active site" description="Proton acceptor; for dehydratase activity" evidence="8">
    <location>
        <position position="1041"/>
    </location>
</feature>
<dbReference type="Pfam" id="PF14765">
    <property type="entry name" value="PS-DH"/>
    <property type="match status" value="1"/>
</dbReference>
<dbReference type="EMBL" id="KN832872">
    <property type="protein sequence ID" value="KIN05364.1"/>
    <property type="molecule type" value="Genomic_DNA"/>
</dbReference>
<dbReference type="InParanoid" id="A0A0C3D282"/>
<dbReference type="InterPro" id="IPR014043">
    <property type="entry name" value="Acyl_transferase_dom"/>
</dbReference>
<dbReference type="STRING" id="913774.A0A0C3D282"/>
<dbReference type="SUPFAM" id="SSF52151">
    <property type="entry name" value="FabD/lysophospholipase-like"/>
    <property type="match status" value="1"/>
</dbReference>
<dbReference type="InterPro" id="IPR014031">
    <property type="entry name" value="Ketoacyl_synth_C"/>
</dbReference>
<keyword evidence="3" id="KW-0808">Transferase</keyword>
<dbReference type="InterPro" id="IPR016039">
    <property type="entry name" value="Thiolase-like"/>
</dbReference>
<accession>A0A0C3D282</accession>
<dbReference type="InterPro" id="IPR057326">
    <property type="entry name" value="KR_dom"/>
</dbReference>
<dbReference type="GO" id="GO:0016491">
    <property type="term" value="F:oxidoreductase activity"/>
    <property type="evidence" value="ECO:0007669"/>
    <property type="project" value="UniProtKB-KW"/>
</dbReference>
<keyword evidence="2" id="KW-0597">Phosphoprotein</keyword>